<dbReference type="PANTHER" id="PTHR43135:SF3">
    <property type="entry name" value="ALPHA-D-RIBOSE 1-METHYLPHOSPHONATE 5-TRIPHOSPHATE DIPHOSPHATASE"/>
    <property type="match status" value="1"/>
</dbReference>
<evidence type="ECO:0000313" key="2">
    <source>
        <dbReference type="EMBL" id="EQB33390.1"/>
    </source>
</evidence>
<organism evidence="2 3">
    <name type="scientific">Sphingobium ummariense RL-3</name>
    <dbReference type="NCBI Taxonomy" id="1346791"/>
    <lineage>
        <taxon>Bacteria</taxon>
        <taxon>Pseudomonadati</taxon>
        <taxon>Pseudomonadota</taxon>
        <taxon>Alphaproteobacteria</taxon>
        <taxon>Sphingomonadales</taxon>
        <taxon>Sphingomonadaceae</taxon>
        <taxon>Sphingobium</taxon>
    </lineage>
</organism>
<proteinExistence type="predicted"/>
<dbReference type="EMBL" id="AUWY01000041">
    <property type="protein sequence ID" value="EQB33390.1"/>
    <property type="molecule type" value="Genomic_DNA"/>
</dbReference>
<dbReference type="Pfam" id="PF01979">
    <property type="entry name" value="Amidohydro_1"/>
    <property type="match status" value="1"/>
</dbReference>
<dbReference type="Gene3D" id="2.30.40.10">
    <property type="entry name" value="Urease, subunit C, domain 1"/>
    <property type="match status" value="1"/>
</dbReference>
<reference evidence="2 3" key="1">
    <citation type="journal article" date="2013" name="Genome Announc.">
        <title>Draft Genome Sequence of Sphingobium ummariense Strain RL-3, a Hexachlorocyclohexane-Degrading Bacterium.</title>
        <authorList>
            <person name="Kohli P."/>
            <person name="Dua A."/>
            <person name="Sangwan N."/>
            <person name="Oldach P."/>
            <person name="Khurana J.P."/>
            <person name="Lal R."/>
        </authorList>
    </citation>
    <scope>NUCLEOTIDE SEQUENCE [LARGE SCALE GENOMIC DNA]</scope>
    <source>
        <strain evidence="2 3">RL-3</strain>
    </source>
</reference>
<evidence type="ECO:0000259" key="1">
    <source>
        <dbReference type="Pfam" id="PF01979"/>
    </source>
</evidence>
<accession>T0IX53</accession>
<dbReference type="InterPro" id="IPR011059">
    <property type="entry name" value="Metal-dep_hydrolase_composite"/>
</dbReference>
<dbReference type="InterPro" id="IPR032466">
    <property type="entry name" value="Metal_Hydrolase"/>
</dbReference>
<dbReference type="Proteomes" id="UP000015523">
    <property type="component" value="Unassembled WGS sequence"/>
</dbReference>
<name>T0IX53_9SPHN</name>
<dbReference type="SUPFAM" id="SSF51556">
    <property type="entry name" value="Metallo-dependent hydrolases"/>
    <property type="match status" value="1"/>
</dbReference>
<dbReference type="InterPro" id="IPR006680">
    <property type="entry name" value="Amidohydro-rel"/>
</dbReference>
<dbReference type="InterPro" id="IPR051781">
    <property type="entry name" value="Metallo-dep_Hydrolase"/>
</dbReference>
<dbReference type="Gene3D" id="3.40.50.10910">
    <property type="entry name" value="Amidohydrolase"/>
    <property type="match status" value="1"/>
</dbReference>
<comment type="caution">
    <text evidence="2">The sequence shown here is derived from an EMBL/GenBank/DDBJ whole genome shotgun (WGS) entry which is preliminary data.</text>
</comment>
<sequence>MDLEGIDMPSASLVKKMLLACAVMATVASCAPTAETKTDTVVLRDFTLIDGTGKQPVAGQALVITDGKISWVGPVGDLKVPDGAKVEELKGKYLMPGLIDSHVHLGLVDGIKQDIKYQTAENIENQLKIYAAYGITTVQTLGTEQDLIYPIQRLRAGRPTMSRVYTVGRGVVFKGSYGGVPGLEQSVATPEEARAMVDKQAANGADMIKLWVDDEFGQLSERMPPQISSAVIDEAHKDGKKAVAHIFYYNNAAELTREGVDAFAHSVRDRPVDDALLSQMKAKGVWQMAATLSREASFTYKTLPFLKDPFFNRGVTPAVLQELESPERAAKLASGPNFPKYAPTLKNAMDNFGREVKAGIRYGMGTDSGPTARFPGYFAHWELELMVKAGVSPLQALTAATSANAEIMGAKDVGTVAPGKWADLLVLDRDPTVDIRNTRAINTVFIGGNKVPTIWETCVGRDAGACGARP</sequence>
<keyword evidence="3" id="KW-1185">Reference proteome</keyword>
<evidence type="ECO:0000313" key="3">
    <source>
        <dbReference type="Proteomes" id="UP000015523"/>
    </source>
</evidence>
<dbReference type="AlphaFoldDB" id="T0IX53"/>
<dbReference type="GO" id="GO:0016810">
    <property type="term" value="F:hydrolase activity, acting on carbon-nitrogen (but not peptide) bonds"/>
    <property type="evidence" value="ECO:0007669"/>
    <property type="project" value="InterPro"/>
</dbReference>
<feature type="domain" description="Amidohydrolase-related" evidence="1">
    <location>
        <begin position="93"/>
        <end position="451"/>
    </location>
</feature>
<protein>
    <submittedName>
        <fullName evidence="2">Amidohydrolase</fullName>
    </submittedName>
</protein>
<dbReference type="PATRIC" id="fig|1346791.3.peg.873"/>
<gene>
    <name evidence="2" type="ORF">M529_04540</name>
</gene>
<dbReference type="eggNOG" id="COG1228">
    <property type="taxonomic scope" value="Bacteria"/>
</dbReference>
<dbReference type="PANTHER" id="PTHR43135">
    <property type="entry name" value="ALPHA-D-RIBOSE 1-METHYLPHOSPHONATE 5-TRIPHOSPHATE DIPHOSPHATASE"/>
    <property type="match status" value="1"/>
</dbReference>
<dbReference type="Gene3D" id="1.20.58.520">
    <property type="entry name" value="Amidohydrolase"/>
    <property type="match status" value="1"/>
</dbReference>
<keyword evidence="2" id="KW-0378">Hydrolase</keyword>
<dbReference type="STRING" id="1346791.M529_04540"/>
<dbReference type="SUPFAM" id="SSF51338">
    <property type="entry name" value="Composite domain of metallo-dependent hydrolases"/>
    <property type="match status" value="1"/>
</dbReference>
<dbReference type="Gene3D" id="3.30.110.90">
    <property type="entry name" value="Amidohydrolase"/>
    <property type="match status" value="1"/>
</dbReference>